<evidence type="ECO:0000256" key="4">
    <source>
        <dbReference type="ARBA" id="ARBA00022519"/>
    </source>
</evidence>
<comment type="caution">
    <text evidence="15">The sequence shown here is derived from an EMBL/GenBank/DDBJ whole genome shotgun (WGS) entry which is preliminary data.</text>
</comment>
<dbReference type="InterPro" id="IPR035906">
    <property type="entry name" value="MetI-like_sf"/>
</dbReference>
<feature type="transmembrane region" description="Helical" evidence="12">
    <location>
        <begin position="163"/>
        <end position="184"/>
    </location>
</feature>
<feature type="transmembrane region" description="Helical" evidence="12">
    <location>
        <begin position="136"/>
        <end position="157"/>
    </location>
</feature>
<evidence type="ECO:0000256" key="3">
    <source>
        <dbReference type="ARBA" id="ARBA00022475"/>
    </source>
</evidence>
<organism evidence="15 16">
    <name type="scientific">Streptacidiphilus cavernicola</name>
    <dbReference type="NCBI Taxonomy" id="3342716"/>
    <lineage>
        <taxon>Bacteria</taxon>
        <taxon>Bacillati</taxon>
        <taxon>Actinomycetota</taxon>
        <taxon>Actinomycetes</taxon>
        <taxon>Kitasatosporales</taxon>
        <taxon>Streptomycetaceae</taxon>
        <taxon>Streptacidiphilus</taxon>
    </lineage>
</organism>
<keyword evidence="2 12" id="KW-0813">Transport</keyword>
<keyword evidence="16" id="KW-1185">Reference proteome</keyword>
<evidence type="ECO:0000313" key="15">
    <source>
        <dbReference type="EMBL" id="MFC1400899.1"/>
    </source>
</evidence>
<keyword evidence="6" id="KW-0571">Peptide transport</keyword>
<keyword evidence="8 12" id="KW-1133">Transmembrane helix</keyword>
<evidence type="ECO:0000313" key="16">
    <source>
        <dbReference type="Proteomes" id="UP001592528"/>
    </source>
</evidence>
<evidence type="ECO:0000256" key="2">
    <source>
        <dbReference type="ARBA" id="ARBA00022448"/>
    </source>
</evidence>
<evidence type="ECO:0000256" key="11">
    <source>
        <dbReference type="ARBA" id="ARBA00072251"/>
    </source>
</evidence>
<feature type="compositionally biased region" description="Basic and acidic residues" evidence="13">
    <location>
        <begin position="311"/>
        <end position="321"/>
    </location>
</feature>
<dbReference type="InterPro" id="IPR025966">
    <property type="entry name" value="OppC_N"/>
</dbReference>
<protein>
    <recommendedName>
        <fullName evidence="11">Oligopeptide transport system permease protein OppC</fullName>
    </recommendedName>
</protein>
<dbReference type="CDD" id="cd06261">
    <property type="entry name" value="TM_PBP2"/>
    <property type="match status" value="1"/>
</dbReference>
<dbReference type="Pfam" id="PF00528">
    <property type="entry name" value="BPD_transp_1"/>
    <property type="match status" value="1"/>
</dbReference>
<comment type="similarity">
    <text evidence="10">Belongs to the binding-protein-dependent transport system permease family. OppBC subfamily.</text>
</comment>
<proteinExistence type="inferred from homology"/>
<dbReference type="Proteomes" id="UP001592528">
    <property type="component" value="Unassembled WGS sequence"/>
</dbReference>
<evidence type="ECO:0000256" key="10">
    <source>
        <dbReference type="ARBA" id="ARBA00024202"/>
    </source>
</evidence>
<dbReference type="InterPro" id="IPR000515">
    <property type="entry name" value="MetI-like"/>
</dbReference>
<keyword evidence="7" id="KW-0653">Protein transport</keyword>
<feature type="transmembrane region" description="Helical" evidence="12">
    <location>
        <begin position="40"/>
        <end position="58"/>
    </location>
</feature>
<keyword evidence="4" id="KW-0997">Cell inner membrane</keyword>
<evidence type="ECO:0000256" key="6">
    <source>
        <dbReference type="ARBA" id="ARBA00022856"/>
    </source>
</evidence>
<dbReference type="Pfam" id="PF12911">
    <property type="entry name" value="OppC_N"/>
    <property type="match status" value="1"/>
</dbReference>
<dbReference type="PANTHER" id="PTHR43386:SF2">
    <property type="entry name" value="OLIGOPEPTIDE TRANSPORT SYSTEM PERMEASE PROTEIN OPPC"/>
    <property type="match status" value="1"/>
</dbReference>
<evidence type="ECO:0000256" key="13">
    <source>
        <dbReference type="SAM" id="MobiDB-lite"/>
    </source>
</evidence>
<feature type="domain" description="ABC transmembrane type-1" evidence="14">
    <location>
        <begin position="101"/>
        <end position="291"/>
    </location>
</feature>
<accession>A0ABV6UHG7</accession>
<keyword evidence="3" id="KW-1003">Cell membrane</keyword>
<evidence type="ECO:0000256" key="8">
    <source>
        <dbReference type="ARBA" id="ARBA00022989"/>
    </source>
</evidence>
<dbReference type="Gene3D" id="1.10.3720.10">
    <property type="entry name" value="MetI-like"/>
    <property type="match status" value="1"/>
</dbReference>
<feature type="region of interest" description="Disordered" evidence="13">
    <location>
        <begin position="1"/>
        <end position="22"/>
    </location>
</feature>
<name>A0ABV6UHG7_9ACTN</name>
<dbReference type="SUPFAM" id="SSF161098">
    <property type="entry name" value="MetI-like"/>
    <property type="match status" value="1"/>
</dbReference>
<evidence type="ECO:0000256" key="7">
    <source>
        <dbReference type="ARBA" id="ARBA00022927"/>
    </source>
</evidence>
<dbReference type="RefSeq" id="WP_084714751.1">
    <property type="nucleotide sequence ID" value="NZ_JBHEZZ010000003.1"/>
</dbReference>
<dbReference type="PANTHER" id="PTHR43386">
    <property type="entry name" value="OLIGOPEPTIDE TRANSPORT SYSTEM PERMEASE PROTEIN APPC"/>
    <property type="match status" value="1"/>
</dbReference>
<feature type="compositionally biased region" description="Polar residues" evidence="13">
    <location>
        <begin position="331"/>
        <end position="340"/>
    </location>
</feature>
<reference evidence="15 16" key="1">
    <citation type="submission" date="2024-09" db="EMBL/GenBank/DDBJ databases">
        <authorList>
            <person name="Lee S.D."/>
        </authorList>
    </citation>
    <scope>NUCLEOTIDE SEQUENCE [LARGE SCALE GENOMIC DNA]</scope>
    <source>
        <strain evidence="15 16">N1-5</strain>
    </source>
</reference>
<dbReference type="EMBL" id="JBHEZZ010000003">
    <property type="protein sequence ID" value="MFC1400899.1"/>
    <property type="molecule type" value="Genomic_DNA"/>
</dbReference>
<evidence type="ECO:0000256" key="9">
    <source>
        <dbReference type="ARBA" id="ARBA00023136"/>
    </source>
</evidence>
<evidence type="ECO:0000259" key="14">
    <source>
        <dbReference type="PROSITE" id="PS50928"/>
    </source>
</evidence>
<evidence type="ECO:0000256" key="5">
    <source>
        <dbReference type="ARBA" id="ARBA00022692"/>
    </source>
</evidence>
<gene>
    <name evidence="15" type="ORF">ACEZDJ_06340</name>
</gene>
<keyword evidence="5 12" id="KW-0812">Transmembrane</keyword>
<dbReference type="InterPro" id="IPR050366">
    <property type="entry name" value="BP-dependent_transpt_permease"/>
</dbReference>
<feature type="transmembrane region" description="Helical" evidence="12">
    <location>
        <begin position="271"/>
        <end position="290"/>
    </location>
</feature>
<feature type="transmembrane region" description="Helical" evidence="12">
    <location>
        <begin position="105"/>
        <end position="129"/>
    </location>
</feature>
<dbReference type="PROSITE" id="PS50928">
    <property type="entry name" value="ABC_TM1"/>
    <property type="match status" value="1"/>
</dbReference>
<keyword evidence="9 12" id="KW-0472">Membrane</keyword>
<evidence type="ECO:0000256" key="12">
    <source>
        <dbReference type="RuleBase" id="RU363032"/>
    </source>
</evidence>
<sequence length="340" mass="36983">MSTQQNVQHEPEADATPALLPPRRVGRGRLTLRRFARNKLALVGIGILVLLFLFAYLGPLVDKWGFDDHDFEAFLDGPSASHWFGTDQAGTDIFALTTRGLQKSLIIGILVGLITTTLAATLGAAAGYFGGWVDRVTMWFVDMLLVLPSFLIIAVLSPSFAKSTWLILVVLLALFSWMITARIVRSMTLTLKDREFVKAAKYMGVSDIRIIFRHILPSMASLLIIDGTIQVSLAVIGESSLSYFGFGIQPPDVSLGTVIADGTSYATTYQWLFWFPAGFLVLFGLAIAFIGDGLRDAYDPNSSNAKAQAKAIKEKGKSKGDESDEVPGQRVGSTEVLSQA</sequence>
<evidence type="ECO:0000256" key="1">
    <source>
        <dbReference type="ARBA" id="ARBA00004429"/>
    </source>
</evidence>
<comment type="subcellular location">
    <subcellularLocation>
        <location evidence="1">Cell inner membrane</location>
        <topology evidence="1">Multi-pass membrane protein</topology>
    </subcellularLocation>
    <subcellularLocation>
        <location evidence="12">Cell membrane</location>
        <topology evidence="12">Multi-pass membrane protein</topology>
    </subcellularLocation>
</comment>
<feature type="region of interest" description="Disordered" evidence="13">
    <location>
        <begin position="309"/>
        <end position="340"/>
    </location>
</feature>